<keyword evidence="3" id="KW-0325">Glycoprotein</keyword>
<keyword evidence="7" id="KW-0812">Transmembrane</keyword>
<dbReference type="PANTHER" id="PTHR45739:SF12">
    <property type="entry name" value="CHONDROITIN SULFATE PROTEOGLYCAN 4-LIKE ISOFORM X2"/>
    <property type="match status" value="1"/>
</dbReference>
<feature type="repeat" description="CSPG" evidence="5">
    <location>
        <begin position="1622"/>
        <end position="1717"/>
    </location>
</feature>
<dbReference type="InterPro" id="IPR001791">
    <property type="entry name" value="Laminin_G"/>
</dbReference>
<evidence type="ECO:0000256" key="2">
    <source>
        <dbReference type="ARBA" id="ARBA00022737"/>
    </source>
</evidence>
<feature type="repeat" description="CSPG" evidence="5">
    <location>
        <begin position="673"/>
        <end position="768"/>
    </location>
</feature>
<feature type="repeat" description="CSPG" evidence="5">
    <location>
        <begin position="561"/>
        <end position="654"/>
    </location>
</feature>
<name>A0A8J5QRF6_9HYME</name>
<evidence type="ECO:0000256" key="3">
    <source>
        <dbReference type="ARBA" id="ARBA00023180"/>
    </source>
</evidence>
<gene>
    <name evidence="10" type="ORF">G9C98_003380</name>
</gene>
<evidence type="ECO:0000256" key="7">
    <source>
        <dbReference type="SAM" id="Phobius"/>
    </source>
</evidence>
<evidence type="ECO:0000256" key="5">
    <source>
        <dbReference type="PROSITE-ProRule" id="PRU01201"/>
    </source>
</evidence>
<dbReference type="PROSITE" id="PS50025">
    <property type="entry name" value="LAM_G_DOMAIN"/>
    <property type="match status" value="2"/>
</dbReference>
<feature type="domain" description="Laminin G" evidence="9">
    <location>
        <begin position="20"/>
        <end position="194"/>
    </location>
</feature>
<keyword evidence="7" id="KW-0472">Membrane</keyword>
<evidence type="ECO:0000256" key="6">
    <source>
        <dbReference type="SAM" id="MobiDB-lite"/>
    </source>
</evidence>
<evidence type="ECO:0000313" key="10">
    <source>
        <dbReference type="EMBL" id="KAG8039073.1"/>
    </source>
</evidence>
<dbReference type="GO" id="GO:0009653">
    <property type="term" value="P:anatomical structure morphogenesis"/>
    <property type="evidence" value="ECO:0007669"/>
    <property type="project" value="TreeGrafter"/>
</dbReference>
<proteinExistence type="predicted"/>
<feature type="repeat" description="CSPG" evidence="5">
    <location>
        <begin position="1740"/>
        <end position="1834"/>
    </location>
</feature>
<keyword evidence="1 8" id="KW-0732">Signal</keyword>
<feature type="repeat" description="CSPG" evidence="5">
    <location>
        <begin position="434"/>
        <end position="528"/>
    </location>
</feature>
<comment type="caution">
    <text evidence="10">The sequence shown here is derived from an EMBL/GenBank/DDBJ whole genome shotgun (WGS) entry which is preliminary data.</text>
</comment>
<keyword evidence="2" id="KW-0677">Repeat</keyword>
<keyword evidence="7" id="KW-1133">Transmembrane helix</keyword>
<dbReference type="Pfam" id="PF16184">
    <property type="entry name" value="Cadherin_3"/>
    <property type="match status" value="12"/>
</dbReference>
<dbReference type="PANTHER" id="PTHR45739">
    <property type="entry name" value="MATRIX PROTEIN, PUTATIVE-RELATED"/>
    <property type="match status" value="1"/>
</dbReference>
<evidence type="ECO:0000256" key="4">
    <source>
        <dbReference type="PROSITE-ProRule" id="PRU00122"/>
    </source>
</evidence>
<dbReference type="Proteomes" id="UP000729913">
    <property type="component" value="Unassembled WGS sequence"/>
</dbReference>
<dbReference type="InterPro" id="IPR051561">
    <property type="entry name" value="FRAS1_ECM"/>
</dbReference>
<organism evidence="10 11">
    <name type="scientific">Cotesia typhae</name>
    <dbReference type="NCBI Taxonomy" id="2053667"/>
    <lineage>
        <taxon>Eukaryota</taxon>
        <taxon>Metazoa</taxon>
        <taxon>Ecdysozoa</taxon>
        <taxon>Arthropoda</taxon>
        <taxon>Hexapoda</taxon>
        <taxon>Insecta</taxon>
        <taxon>Pterygota</taxon>
        <taxon>Neoptera</taxon>
        <taxon>Endopterygota</taxon>
        <taxon>Hymenoptera</taxon>
        <taxon>Apocrita</taxon>
        <taxon>Ichneumonoidea</taxon>
        <taxon>Braconidae</taxon>
        <taxon>Microgastrinae</taxon>
        <taxon>Cotesia</taxon>
    </lineage>
</organism>
<dbReference type="PROSITE" id="PS51854">
    <property type="entry name" value="CSPG"/>
    <property type="match status" value="8"/>
</dbReference>
<reference evidence="10" key="2">
    <citation type="submission" date="2021-04" db="EMBL/GenBank/DDBJ databases">
        <title>Genome-wide patterns of bracovirus chromosomal integration into multiple host tissues during parasitism.</title>
        <authorList>
            <person name="Chebbi M.A.C."/>
        </authorList>
    </citation>
    <scope>NUCLEOTIDE SEQUENCE</scope>
    <source>
        <tissue evidence="10">Whole body</tissue>
    </source>
</reference>
<evidence type="ECO:0000313" key="11">
    <source>
        <dbReference type="Proteomes" id="UP000729913"/>
    </source>
</evidence>
<reference evidence="10" key="1">
    <citation type="submission" date="2020-03" db="EMBL/GenBank/DDBJ databases">
        <authorList>
            <person name="Chebbi M.A."/>
            <person name="Drezen J.M."/>
        </authorList>
    </citation>
    <scope>NUCLEOTIDE SEQUENCE</scope>
    <source>
        <tissue evidence="10">Whole body</tissue>
    </source>
</reference>
<feature type="transmembrane region" description="Helical" evidence="7">
    <location>
        <begin position="2240"/>
        <end position="2261"/>
    </location>
</feature>
<comment type="caution">
    <text evidence="4">Lacks conserved residue(s) required for the propagation of feature annotation.</text>
</comment>
<dbReference type="OrthoDB" id="430044at2759"/>
<dbReference type="Pfam" id="PF02210">
    <property type="entry name" value="Laminin_G_2"/>
    <property type="match status" value="1"/>
</dbReference>
<accession>A0A8J5QRF6</accession>
<feature type="region of interest" description="Disordered" evidence="6">
    <location>
        <begin position="2272"/>
        <end position="2291"/>
    </location>
</feature>
<dbReference type="InterPro" id="IPR039005">
    <property type="entry name" value="CSPG_rpt"/>
</dbReference>
<feature type="signal peptide" evidence="8">
    <location>
        <begin position="1"/>
        <end position="19"/>
    </location>
</feature>
<dbReference type="EMBL" id="JAAOIC020000039">
    <property type="protein sequence ID" value="KAG8039073.1"/>
    <property type="molecule type" value="Genomic_DNA"/>
</dbReference>
<dbReference type="SMART" id="SM00282">
    <property type="entry name" value="LamG"/>
    <property type="match status" value="2"/>
</dbReference>
<feature type="domain" description="Laminin G" evidence="9">
    <location>
        <begin position="195"/>
        <end position="381"/>
    </location>
</feature>
<dbReference type="Pfam" id="PF00054">
    <property type="entry name" value="Laminin_G_1"/>
    <property type="match status" value="1"/>
</dbReference>
<protein>
    <recommendedName>
        <fullName evidence="9">Laminin G domain-containing protein</fullName>
    </recommendedName>
</protein>
<dbReference type="CDD" id="cd00110">
    <property type="entry name" value="LamG"/>
    <property type="match status" value="2"/>
</dbReference>
<feature type="repeat" description="CSPG" evidence="5">
    <location>
        <begin position="1858"/>
        <end position="1956"/>
    </location>
</feature>
<sequence>MELLMLLAAAAIFLGYCQTDEKVSFYGSSYIHFPVQEAKGSTNISFRFRTHLSDAILLLAAGKTDYCLIKLEAARLKVHINLGAGESEIASPRGLTLNDLSWHEIHLVRQEANMTLQIDGIHITRTLLPGKFFVLNIVYGVFIGGQGEFHELFLGHTEYMRGCMADIIYNGANVIEYTKSRQGKSEASAVTWGCSRVFDATKKTEISFLEEGAFLSISRPISRTGSRWEFELKTTSEMGLLLYNAGQASHADYLGIELHEGKVRLLMNKGNGATELIHSLTVKDGKWHKVIIDFSPTIIGISIDEEPAERLNLPSGGNRYLDLAETLYIGGTELNKRARAIARGIKSGDRSYKGCLRNMLLDSSEIGLPDVKISQGIVAGCIWSYPCFEKRPCIPSATCSQVGVNSFECTCDQPHCVTSNYAESTTENGSLALDLEILAVKSIVVAEGEHAFVTRDTIAMVLDIAKYGVNEDGIIFSLAIPPEHGRLTQDSTAVSVRSFTLHDVYRNKIQYVHDGNESPEDSMILELKLTAGIGFTVPGYLQSRLRFPLNVNVTPVNDPPVLEIPTTKVLRLAQGTRKTLNKELVWTVDPDTPADMLVYTVLRTDIDAGHVEKVNQSSVGPIETFTQSELAHGLISYVHHGNTKSNAMLGLRVTDGQKMSKQSFLRISAYPLQIKLTHNTGLVVVHQSFSYLTPGNLSFATNSDDKTVEILYSIIVSPQYGVVQKLIPQANYWTNVENFTNKDIEAHIIRYLHNAASPAQDVFKFQASVRDVKTQQTFDFKITFIDMELKEIKQTPVEFTANANAKEIRISNENLKYQTNPLMTPTSNIEFKILKPTNFGNIIVSDDNNNDNNDRYLVKGDKFTQEDIDMGKLTYRLFKRAYSSIDDEILFQVSAPQCQPLSSSLSIKYSIGASSKPSLSFSSSSALPFHPLTMTATKERLNVKEGSQVALSITRINPKDYNVNGLLYNISQVPQHGSLSIQCISNQTARSNIISFTSEELASQSVFYVHDDSESTKDSFQYFAVSTDNTDFMYVGTFNIDITLINDNPPELSATRVFDVVINGERVITSKDLMYIDRDEGTRPEDLIYIIRNVTNGEIYSSGDHPSNTAQRLQEFTQQDINYRRVLFKHHGDDKGYLDYYVSDGNLRTPGSLRIQASAPYVRFVETNASVVQYNSSLVLTTKDFDIATNVDISDKDVKFTISSRSKHGVILKNNLETSSFTREELAQKLVSYRHLGGSMTKDEFRVNVILNGEGSVSTETRVIIKVYPKGYWEPLIVHNNRVILVEEATSVLIGRKNLEIGHPKIPSAEITYLIREWPRNGYLEIQTPSDGHTSSGGGSSEEAKDDYEANLVRHFDQSVINEGRVYYVQSVANQTEDSFVVDVTNGITWMRGLVIDFIIIPDKLYIKAGNLSVVEGKNSIIEPSNFHVITIYYSGKLTDYRIVDKPKHGLIMDSVKQNQVKKFSQKHLDAGIIYYKHNGDESYTDYFQVTITAGDKTSQPVDVWVNIQPVNDQIPVLFNQSVIKLWQGGSSIITSSNLSAFDNDTQPSDIVYNVTRTKNVYLSLVNLSNVDIYNFTQKQINQSAVLITHTNGTDGYFTFTLFDSLHTTQQYNITVETMPVKLSIYRNDGLNIFPLTRKPITDKLLLVMCTDKQREIKYIVRRGPHLGKIIMETNEGTWQEVDRFTQQDLNNSKVTYEHTKQFMDLSTNDSFVFDVETPFAEIIKNQIFQIDVSVSSGGLGRYITINPVHVEEGGTASVSMNITGIIKYLRTKTGIENPAVLSRLTNQPTYGHVMLLPDLNITTFTQPQIEDGRVAYYHDHSDSIEDNINFSVYLTPGHVMLCNATIPVIISPVNDQPFKLVTKNPFITVVQNQTQTIDRESLLTTDADTPPEELVYDVISAPTAGRLLLFTFEQNSSEIRQVNKFTQQDVDSNRLVYEHNGSSQPVVFYFRVSDGRFTPVYTLFNVHVLPIKLNITTPNPVTLQQGFNMGIVTEENIRLDTNARHEHVTYEITSPPRHGTLYVRDIAAIKFKHPDLLSKSVVFVQTDMTASNDSFILSARLSDYEVWGIQVTIKVVPLMIIRPMLAFAGDKNQITLKSMDATPLAEATNGNPIYRITGKSQNCKLKRIIRNSGDKRTTREREISRFSHRDIILGVIYVVCRRKHTTDSGSTASSGNASGGFRDSFNFTLTASTYQPADGVLEMKIKSDPEVSNSTLGGPMDPVGHEGEMALAPNINHDYILILGMLLGVFVLGILTIILIRCRHKRYKGNQENKTNETTPTVGVIPLPRPPDHLMPVTPHLKRYEHDHMDITSSTPLPSMHSSITSSLPQCKVIPLNPLDSIAGSDADISARYPYGVVDADEWSSFDTSELPPLPTTTRRTAPLLRRNQYWV</sequence>
<feature type="repeat" description="CSPG" evidence="5">
    <location>
        <begin position="1514"/>
        <end position="1605"/>
    </location>
</feature>
<evidence type="ECO:0000259" key="9">
    <source>
        <dbReference type="PROSITE" id="PS50025"/>
    </source>
</evidence>
<feature type="region of interest" description="Disordered" evidence="6">
    <location>
        <begin position="1325"/>
        <end position="1344"/>
    </location>
</feature>
<evidence type="ECO:0000256" key="8">
    <source>
        <dbReference type="SAM" id="SignalP"/>
    </source>
</evidence>
<keyword evidence="11" id="KW-1185">Reference proteome</keyword>
<evidence type="ECO:0000256" key="1">
    <source>
        <dbReference type="ARBA" id="ARBA00022729"/>
    </source>
</evidence>
<feature type="chain" id="PRO_5035243915" description="Laminin G domain-containing protein" evidence="8">
    <location>
        <begin position="20"/>
        <end position="2393"/>
    </location>
</feature>
<feature type="repeat" description="CSPG" evidence="5">
    <location>
        <begin position="932"/>
        <end position="1025"/>
    </location>
</feature>